<dbReference type="EMBL" id="JFBM01000020">
    <property type="protein sequence ID" value="KFU79016.1"/>
    <property type="molecule type" value="Genomic_DNA"/>
</dbReference>
<protein>
    <submittedName>
        <fullName evidence="1">Polyketide cyclase</fullName>
    </submittedName>
</protein>
<comment type="caution">
    <text evidence="1">The sequence shown here is derived from an EMBL/GenBank/DDBJ whole genome shotgun (WGS) entry which is preliminary data.</text>
</comment>
<gene>
    <name evidence="1" type="ORF">BB31_22020</name>
</gene>
<dbReference type="InterPro" id="IPR019587">
    <property type="entry name" value="Polyketide_cyclase/dehydratase"/>
</dbReference>
<dbReference type="Proteomes" id="UP000256220">
    <property type="component" value="Unassembled WGS sequence"/>
</dbReference>
<dbReference type="SUPFAM" id="SSF55961">
    <property type="entry name" value="Bet v1-like"/>
    <property type="match status" value="1"/>
</dbReference>
<dbReference type="Gene3D" id="3.30.530.20">
    <property type="match status" value="1"/>
</dbReference>
<dbReference type="AlphaFoldDB" id="A0A2P2FQP2"/>
<sequence>MTQRSATGKIAIAAPPEKVYALVSDPGALADMAEEYEGHRWVGAAKEPAVGARFRGRNRRGIRRWSTLSTITDADEGKRFAFEVTTFAGLPVARWQYDIEATPDGCVAVESTWDRRPGWLRGPTSLFTGVWKRDDANRANIAATLARLKAAAESAHSTNRDQNSI</sequence>
<dbReference type="Pfam" id="PF10604">
    <property type="entry name" value="Polyketide_cyc2"/>
    <property type="match status" value="1"/>
</dbReference>
<accession>A0A2P2FQP2</accession>
<reference evidence="1 2" key="1">
    <citation type="journal article" date="2014" name="Genome Announc.">
        <title>Draft Genome Sequence of Amycolatopsis lurida NRRL 2430, Producer of the Glycopeptide Family Antibiotic Ristocetin.</title>
        <authorList>
            <person name="Kwun M.J."/>
            <person name="Hong H.J."/>
        </authorList>
    </citation>
    <scope>NUCLEOTIDE SEQUENCE [LARGE SCALE GENOMIC DNA]</scope>
    <source>
        <strain evidence="1 2">NRRL 2430</strain>
    </source>
</reference>
<organism evidence="1 2">
    <name type="scientific">Amycolatopsis lurida NRRL 2430</name>
    <dbReference type="NCBI Taxonomy" id="1460371"/>
    <lineage>
        <taxon>Bacteria</taxon>
        <taxon>Bacillati</taxon>
        <taxon>Actinomycetota</taxon>
        <taxon>Actinomycetes</taxon>
        <taxon>Pseudonocardiales</taxon>
        <taxon>Pseudonocardiaceae</taxon>
        <taxon>Amycolatopsis</taxon>
    </lineage>
</organism>
<keyword evidence="2" id="KW-1185">Reference proteome</keyword>
<dbReference type="RefSeq" id="WP_034314120.1">
    <property type="nucleotide sequence ID" value="NZ_JFBM01000020.1"/>
</dbReference>
<evidence type="ECO:0000313" key="2">
    <source>
        <dbReference type="Proteomes" id="UP000256220"/>
    </source>
</evidence>
<dbReference type="InterPro" id="IPR023393">
    <property type="entry name" value="START-like_dom_sf"/>
</dbReference>
<dbReference type="CDD" id="cd07812">
    <property type="entry name" value="SRPBCC"/>
    <property type="match status" value="1"/>
</dbReference>
<name>A0A2P2FQP2_AMYLU</name>
<proteinExistence type="predicted"/>
<evidence type="ECO:0000313" key="1">
    <source>
        <dbReference type="EMBL" id="KFU79016.1"/>
    </source>
</evidence>